<dbReference type="OrthoDB" id="249499at2759"/>
<sequence length="265" mass="28183">MEMVGLRVDGSGEACGDDNRKGDPALNVLPAVPLASSTRLPSVCTQRAEQHDADALHKVNGTRFELPEHKQRRLIISPPAVFSDEGLGEPHQPQSVNSAGVTAHGVQRAVKEEFGLGGTPPPLYVLVASPSAAADNDVSAGHHEASPVEHTQLHVNVGLQGTSPLKGGAVFPPPQSACNCLPAHVNEVPLLVDTIQMNIAARKHQERHSLRTPQAPKSLSSVGSPWRCRNAVVGTWRSLSSHCKRVGVQTPEVPLLLKRSEGCVF</sequence>
<evidence type="ECO:0000313" key="3">
    <source>
        <dbReference type="Proteomes" id="UP000031737"/>
    </source>
</evidence>
<evidence type="ECO:0000313" key="2">
    <source>
        <dbReference type="EMBL" id="ESL09057.1"/>
    </source>
</evidence>
<accession>A0A061J705</accession>
<feature type="region of interest" description="Disordered" evidence="1">
    <location>
        <begin position="1"/>
        <end position="22"/>
    </location>
</feature>
<evidence type="ECO:0000256" key="1">
    <source>
        <dbReference type="SAM" id="MobiDB-lite"/>
    </source>
</evidence>
<dbReference type="Proteomes" id="UP000031737">
    <property type="component" value="Unassembled WGS sequence"/>
</dbReference>
<dbReference type="EMBL" id="AUPL01003230">
    <property type="protein sequence ID" value="ESL09057.1"/>
    <property type="molecule type" value="Genomic_DNA"/>
</dbReference>
<comment type="caution">
    <text evidence="2">The sequence shown here is derived from an EMBL/GenBank/DDBJ whole genome shotgun (WGS) entry which is preliminary data.</text>
</comment>
<name>A0A061J705_TRYRA</name>
<proteinExistence type="predicted"/>
<protein>
    <submittedName>
        <fullName evidence="2">Uncharacterized protein</fullName>
    </submittedName>
</protein>
<reference evidence="2 3" key="1">
    <citation type="submission" date="2013-07" db="EMBL/GenBank/DDBJ databases">
        <authorList>
            <person name="Stoco P.H."/>
            <person name="Wagner G."/>
            <person name="Gerber A."/>
            <person name="Zaha A."/>
            <person name="Thompson C."/>
            <person name="Bartholomeu D.C."/>
            <person name="Luckemeyer D.D."/>
            <person name="Bahia D."/>
            <person name="Loreto E."/>
            <person name="Prestes E.B."/>
            <person name="Lima F.M."/>
            <person name="Rodrigues-Luiz G."/>
            <person name="Vallejo G.A."/>
            <person name="Filho J.F."/>
            <person name="Monteiro K.M."/>
            <person name="Tyler K.M."/>
            <person name="de Almeida L.G."/>
            <person name="Ortiz M.F."/>
            <person name="Siervo M.A."/>
            <person name="de Moraes M.H."/>
            <person name="Cunha O.L."/>
            <person name="Mendonca-Neto R."/>
            <person name="Silva R."/>
            <person name="Teixeira S.M."/>
            <person name="Murta S.M."/>
            <person name="Sincero T.C."/>
            <person name="Mendes T.A."/>
            <person name="Urmenyi T.P."/>
            <person name="Silva V.G."/>
            <person name="da Rocha W.D."/>
            <person name="Andersson B."/>
            <person name="Romanha A.J."/>
            <person name="Steindel M."/>
            <person name="de Vasconcelos A.T."/>
            <person name="Grisard E.C."/>
        </authorList>
    </citation>
    <scope>NUCLEOTIDE SEQUENCE [LARGE SCALE GENOMIC DNA]</scope>
    <source>
        <strain evidence="2 3">SC58</strain>
    </source>
</reference>
<dbReference type="VEuPathDB" id="TriTrypDB:TRSC58_03230"/>
<organism evidence="2 3">
    <name type="scientific">Trypanosoma rangeli SC58</name>
    <dbReference type="NCBI Taxonomy" id="429131"/>
    <lineage>
        <taxon>Eukaryota</taxon>
        <taxon>Discoba</taxon>
        <taxon>Euglenozoa</taxon>
        <taxon>Kinetoplastea</taxon>
        <taxon>Metakinetoplastina</taxon>
        <taxon>Trypanosomatida</taxon>
        <taxon>Trypanosomatidae</taxon>
        <taxon>Trypanosoma</taxon>
        <taxon>Herpetosoma</taxon>
    </lineage>
</organism>
<dbReference type="AlphaFoldDB" id="A0A061J705"/>
<gene>
    <name evidence="2" type="ORF">TRSC58_03230</name>
</gene>
<keyword evidence="3" id="KW-1185">Reference proteome</keyword>